<protein>
    <submittedName>
        <fullName evidence="2">Uncharacterized protein</fullName>
    </submittedName>
</protein>
<evidence type="ECO:0000256" key="1">
    <source>
        <dbReference type="SAM" id="SignalP"/>
    </source>
</evidence>
<reference evidence="2 3" key="1">
    <citation type="submission" date="2015-02" db="EMBL/GenBank/DDBJ databases">
        <title>Genome Sequencing of Rickettsiales.</title>
        <authorList>
            <person name="Daugherty S.C."/>
            <person name="Su Q."/>
            <person name="Abolude K."/>
            <person name="Beier-Sexton M."/>
            <person name="Carlyon J.A."/>
            <person name="Carter R."/>
            <person name="Day N.P."/>
            <person name="Dumler S.J."/>
            <person name="Dyachenko V."/>
            <person name="Godinez A."/>
            <person name="Kurtti T.J."/>
            <person name="Lichay M."/>
            <person name="Mullins K.E."/>
            <person name="Ott S."/>
            <person name="Pappas-Brown V."/>
            <person name="Paris D.H."/>
            <person name="Patel P."/>
            <person name="Richards A.L."/>
            <person name="Sadzewicz L."/>
            <person name="Sears K."/>
            <person name="Seidman D."/>
            <person name="Sengamalay N."/>
            <person name="Stenos J."/>
            <person name="Tallon L.J."/>
            <person name="Vincent G."/>
            <person name="Fraser C.M."/>
            <person name="Munderloh U."/>
            <person name="Dunning-Hotopp J.C."/>
        </authorList>
    </citation>
    <scope>NUCLEOTIDE SEQUENCE [LARGE SCALE GENOMIC DNA]</scope>
    <source>
        <strain evidence="2 3">RML An4</strain>
    </source>
</reference>
<organism evidence="2 3">
    <name type="scientific">Rickettsia bellii str. RML An4</name>
    <dbReference type="NCBI Taxonomy" id="1359193"/>
    <lineage>
        <taxon>Bacteria</taxon>
        <taxon>Pseudomonadati</taxon>
        <taxon>Pseudomonadota</taxon>
        <taxon>Alphaproteobacteria</taxon>
        <taxon>Rickettsiales</taxon>
        <taxon>Rickettsiaceae</taxon>
        <taxon>Rickettsieae</taxon>
        <taxon>Rickettsia</taxon>
        <taxon>belli group</taxon>
    </lineage>
</organism>
<feature type="chain" id="PRO_5002465466" evidence="1">
    <location>
        <begin position="21"/>
        <end position="1160"/>
    </location>
</feature>
<dbReference type="Proteomes" id="UP000033661">
    <property type="component" value="Unassembled WGS sequence"/>
</dbReference>
<dbReference type="EMBL" id="LAOI01000001">
    <property type="protein sequence ID" value="KJV90593.1"/>
    <property type="molecule type" value="Genomic_DNA"/>
</dbReference>
<dbReference type="PATRIC" id="fig|1359193.3.peg.1553"/>
<keyword evidence="1" id="KW-0732">Signal</keyword>
<evidence type="ECO:0000313" key="3">
    <source>
        <dbReference type="Proteomes" id="UP000033661"/>
    </source>
</evidence>
<dbReference type="AlphaFoldDB" id="A0A0F3QDJ8"/>
<proteinExistence type="predicted"/>
<name>A0A0F3QDJ8_RICBE</name>
<dbReference type="RefSeq" id="WP_045799178.1">
    <property type="nucleotide sequence ID" value="NZ_LAOI01000001.1"/>
</dbReference>
<sequence>MLKKYLLFFLFLFCSINTHASIWGDIGGCITDPCNCGQSERTETWNKGPNQIVKTFKTGANCPPWNKSDGRDTDNCLLQFDYPGRFVPFVLNRCAQASPDSTYFTPKITIRIQSCNAAACWSQNANLNWDGQCVLWPTGYGLPLTRVCARIAVPAMAPPPGINSDPSPADPGYTAGFHLNKVGFTDSDDTIVGVDGQILTISSPKLCAYSDPGLVNLVSDSGPHTDLVDWNPNSQPLHETTKLSPIAQVLKFLVTTLGGANIPSLLSKLLGMISQDSEIIKVLQTVLNAIGDLFNFFPNKVIIPIIEAFGSLNGSVDDFSFGCVQLPLGPYPPPFCKSLNELSVPAVINNICSVKNPDGTFNQSSVVLPCVVSNVRNNIINNTVRVSFNNLIPLCTGDNPDLNTCVEIKGVFTSASSAHVATAYTDFIKPCSSSSSGAPCINTNIKLPCDVTANGCNQGFRIVYSQVMDKLETPSDYFISDIPDCGTAEANNSTSCQKIWGANIGQFVDVSVQFPEVQVQDKDNLMPIQKSFTLNDSNNKPRSLYASISNTKTDTQDPADICVFESSSLAGCVPRVSDSYSLATYECEKQYSGITCPSNSYYTPQFVASMQVIDDKGNIIDQTSTLVTPLSYAAPDPDNPNATESVVTLAGYNYSSSVAFIPKDPPKYPDDKYIAMPFSGPNALNQITIHGVYKDNIPPYDNNGNSNPNAVYLKYLEYINGKYVQGGTHTCLMPKNFQHCSPVPPPPSTTPGNPNNNQQINCVLAKLDQSNTVDCSVLKSKIAEDANYANLSLCESTSGCSQVETLSGTGKGITVYKCANNTNCYTNNDNPNTPVCVLTTDYLNRLEPKSNLGSILDATQYYKVTFYPSDDPAKPNQPTYDVKVSDVRDKTWRELNLCSPILAPVCSAITSPQASDGNALWGETDIGELRVGTCPPNWVEIDPSLDPYPNLEPKGTSLKRYCLSNFDNKTIKFETLGQNIGCRESKGLPIEIIENNFPTELVNTPYNPTTKTGDFILNVVPLQPDPSLGVDAFPRDPRTFIDASNEPDNSKLFTITFKVTLDAIMADIDYFKILDLWYDDCTLVYVNNTKVLSAPIASQDSLDQKAYCNNGNDQGMALQAKNLPLDIKPYLKQGENTIKFQLRVMYGGGLYYHMQYKMLR</sequence>
<feature type="signal peptide" evidence="1">
    <location>
        <begin position="1"/>
        <end position="20"/>
    </location>
</feature>
<accession>A0A0F3QDJ8</accession>
<gene>
    <name evidence="2" type="ORF">RBEAN4_1601</name>
</gene>
<comment type="caution">
    <text evidence="2">The sequence shown here is derived from an EMBL/GenBank/DDBJ whole genome shotgun (WGS) entry which is preliminary data.</text>
</comment>
<evidence type="ECO:0000313" key="2">
    <source>
        <dbReference type="EMBL" id="KJV90593.1"/>
    </source>
</evidence>
<keyword evidence="3" id="KW-1185">Reference proteome</keyword>